<feature type="transmembrane region" description="Helical" evidence="1">
    <location>
        <begin position="268"/>
        <end position="286"/>
    </location>
</feature>
<feature type="transmembrane region" description="Helical" evidence="1">
    <location>
        <begin position="55"/>
        <end position="75"/>
    </location>
</feature>
<accession>A0A0F9KK69</accession>
<dbReference type="SUPFAM" id="SSF103473">
    <property type="entry name" value="MFS general substrate transporter"/>
    <property type="match status" value="1"/>
</dbReference>
<evidence type="ECO:0000256" key="1">
    <source>
        <dbReference type="SAM" id="Phobius"/>
    </source>
</evidence>
<sequence>MAEEISFDYSLTLKQRAKGKHFYYLFAFFNSFSWASLAEGVVILLLLRLGASETWVGIVASLQYVTLPAMILGYFTVSRFGLAGTASLFWVIRSCSAVFIIIAPWTLRFGGDIPLWFMFFGSLGFMLGRAGGLMTFTGIVTELTTERDRGELISNSYKISQFGSILMTIGMALFLGAAAPLYRYQILLSAGMVCGLAAAGALWKVPESGLFRKKPSFMLWEELKWSLATRGRKWFMAMMVGIPITQGVTYAFGILVAKQGYGLSDQNVVLFVLAAIVGGIVASYTYGLFLDQLGSRPLLVLTSFLDIGGVVLVIFLPKTFMTILVGALFFINGYVHIAFNAAIQHYFISITTHAHQLAHGIVTRALGGIVGGLALGLGGWVLERVKLTSGVNTDSLLHFRWFYAGLLLLLIVRTIVFIKLPQLKSQGIRDALSALFSPWDWRAIHAVKRAIAVQSENEESKALSVLMHAGSRIYQADLERYLNSPSFFIRRRAMNALHRAKPTQTLISILERDLQINQFTTAHQAAYWL</sequence>
<comment type="caution">
    <text evidence="2">The sequence shown here is derived from an EMBL/GenBank/DDBJ whole genome shotgun (WGS) entry which is preliminary data.</text>
</comment>
<dbReference type="InterPro" id="IPR036259">
    <property type="entry name" value="MFS_trans_sf"/>
</dbReference>
<name>A0A0F9KK69_9ZZZZ</name>
<organism evidence="2">
    <name type="scientific">marine sediment metagenome</name>
    <dbReference type="NCBI Taxonomy" id="412755"/>
    <lineage>
        <taxon>unclassified sequences</taxon>
        <taxon>metagenomes</taxon>
        <taxon>ecological metagenomes</taxon>
    </lineage>
</organism>
<protein>
    <recommendedName>
        <fullName evidence="3">Major facilitator superfamily (MFS) profile domain-containing protein</fullName>
    </recommendedName>
</protein>
<feature type="transmembrane region" description="Helical" evidence="1">
    <location>
        <begin position="361"/>
        <end position="381"/>
    </location>
</feature>
<proteinExistence type="predicted"/>
<feature type="transmembrane region" description="Helical" evidence="1">
    <location>
        <begin position="298"/>
        <end position="317"/>
    </location>
</feature>
<feature type="transmembrane region" description="Helical" evidence="1">
    <location>
        <begin position="87"/>
        <end position="107"/>
    </location>
</feature>
<feature type="transmembrane region" description="Helical" evidence="1">
    <location>
        <begin position="234"/>
        <end position="256"/>
    </location>
</feature>
<feature type="transmembrane region" description="Helical" evidence="1">
    <location>
        <begin position="401"/>
        <end position="420"/>
    </location>
</feature>
<keyword evidence="1" id="KW-0472">Membrane</keyword>
<dbReference type="AlphaFoldDB" id="A0A0F9KK69"/>
<keyword evidence="1" id="KW-0812">Transmembrane</keyword>
<feature type="transmembrane region" description="Helical" evidence="1">
    <location>
        <begin position="162"/>
        <end position="180"/>
    </location>
</feature>
<dbReference type="Gene3D" id="1.20.1250.20">
    <property type="entry name" value="MFS general substrate transporter like domains"/>
    <property type="match status" value="1"/>
</dbReference>
<reference evidence="2" key="1">
    <citation type="journal article" date="2015" name="Nature">
        <title>Complex archaea that bridge the gap between prokaryotes and eukaryotes.</title>
        <authorList>
            <person name="Spang A."/>
            <person name="Saw J.H."/>
            <person name="Jorgensen S.L."/>
            <person name="Zaremba-Niedzwiedzka K."/>
            <person name="Martijn J."/>
            <person name="Lind A.E."/>
            <person name="van Eijk R."/>
            <person name="Schleper C."/>
            <person name="Guy L."/>
            <person name="Ettema T.J."/>
        </authorList>
    </citation>
    <scope>NUCLEOTIDE SEQUENCE</scope>
</reference>
<dbReference type="EMBL" id="LAZR01014844">
    <property type="protein sequence ID" value="KKM15690.1"/>
    <property type="molecule type" value="Genomic_DNA"/>
</dbReference>
<feature type="non-terminal residue" evidence="2">
    <location>
        <position position="529"/>
    </location>
</feature>
<feature type="transmembrane region" description="Helical" evidence="1">
    <location>
        <begin position="21"/>
        <end position="49"/>
    </location>
</feature>
<keyword evidence="1" id="KW-1133">Transmembrane helix</keyword>
<evidence type="ECO:0008006" key="3">
    <source>
        <dbReference type="Google" id="ProtNLM"/>
    </source>
</evidence>
<evidence type="ECO:0000313" key="2">
    <source>
        <dbReference type="EMBL" id="KKM15690.1"/>
    </source>
</evidence>
<feature type="transmembrane region" description="Helical" evidence="1">
    <location>
        <begin position="113"/>
        <end position="141"/>
    </location>
</feature>
<feature type="transmembrane region" description="Helical" evidence="1">
    <location>
        <begin position="323"/>
        <end position="349"/>
    </location>
</feature>
<gene>
    <name evidence="2" type="ORF">LCGC14_1693460</name>
</gene>